<dbReference type="EMBL" id="ONZQ02000006">
    <property type="protein sequence ID" value="SPO02326.1"/>
    <property type="molecule type" value="Genomic_DNA"/>
</dbReference>
<reference evidence="1" key="1">
    <citation type="submission" date="2018-03" db="EMBL/GenBank/DDBJ databases">
        <authorList>
            <person name="Guldener U."/>
        </authorList>
    </citation>
    <scope>NUCLEOTIDE SEQUENCE</scope>
</reference>
<accession>A0AAE8SV43</accession>
<evidence type="ECO:0000313" key="2">
    <source>
        <dbReference type="Proteomes" id="UP001187682"/>
    </source>
</evidence>
<dbReference type="GO" id="GO:0008168">
    <property type="term" value="F:methyltransferase activity"/>
    <property type="evidence" value="ECO:0007669"/>
    <property type="project" value="UniProtKB-KW"/>
</dbReference>
<name>A0AAE8SV43_9PEZI</name>
<dbReference type="InterPro" id="IPR029063">
    <property type="entry name" value="SAM-dependent_MTases_sf"/>
</dbReference>
<sequence>MSKDLVPDGRAGSPPTYFENGREYGRKYEYIFPCDQLELDNLGILHNTITIAMGEDRKLYSAPVYFRHRDESTGPNTNGAPRGPAGRQVLDLGTGSGLEYPEAQVFAVDFFDFQQPRQIFSNTWFSGHIDIEKPWTSLHSFVRWAVDRRRGEGVPDFDLSPNNWDLIYARMLNGSIRDRPQLHQRILEHLKPGFGYAEFVEIDWTPRSDDNTLPVDSYFAKWANELLTAMDKAGRSMRINPNMANMLRDQGFVNVKERTIKLHHNPWITGGDDERIGRWFNLALTHGLQGISMAPFTRYLGWSPDEVNKLVAKVRHEICLLKHHGYCTLHIWTAGRPPS</sequence>
<keyword evidence="2" id="KW-1185">Reference proteome</keyword>
<gene>
    <name evidence="1" type="ORF">DNG_04999</name>
</gene>
<organism evidence="1 2">
    <name type="scientific">Cephalotrichum gorgonifer</name>
    <dbReference type="NCBI Taxonomy" id="2041049"/>
    <lineage>
        <taxon>Eukaryota</taxon>
        <taxon>Fungi</taxon>
        <taxon>Dikarya</taxon>
        <taxon>Ascomycota</taxon>
        <taxon>Pezizomycotina</taxon>
        <taxon>Sordariomycetes</taxon>
        <taxon>Hypocreomycetidae</taxon>
        <taxon>Microascales</taxon>
        <taxon>Microascaceae</taxon>
        <taxon>Cephalotrichum</taxon>
    </lineage>
</organism>
<evidence type="ECO:0000313" key="1">
    <source>
        <dbReference type="EMBL" id="SPO02326.1"/>
    </source>
</evidence>
<dbReference type="SUPFAM" id="SSF53335">
    <property type="entry name" value="S-adenosyl-L-methionine-dependent methyltransferases"/>
    <property type="match status" value="1"/>
</dbReference>
<protein>
    <submittedName>
        <fullName evidence="1">Related to methyltransferase</fullName>
    </submittedName>
</protein>
<keyword evidence="1" id="KW-0489">Methyltransferase</keyword>
<dbReference type="Pfam" id="PF13489">
    <property type="entry name" value="Methyltransf_23"/>
    <property type="match status" value="1"/>
</dbReference>
<dbReference type="GO" id="GO:0032259">
    <property type="term" value="P:methylation"/>
    <property type="evidence" value="ECO:0007669"/>
    <property type="project" value="UniProtKB-KW"/>
</dbReference>
<dbReference type="Gene3D" id="3.40.50.150">
    <property type="entry name" value="Vaccinia Virus protein VP39"/>
    <property type="match status" value="1"/>
</dbReference>
<comment type="caution">
    <text evidence="1">The sequence shown here is derived from an EMBL/GenBank/DDBJ whole genome shotgun (WGS) entry which is preliminary data.</text>
</comment>
<keyword evidence="1" id="KW-0808">Transferase</keyword>
<proteinExistence type="predicted"/>
<dbReference type="AlphaFoldDB" id="A0AAE8SV43"/>
<dbReference type="Proteomes" id="UP001187682">
    <property type="component" value="Unassembled WGS sequence"/>
</dbReference>